<dbReference type="SUPFAM" id="SSF69754">
    <property type="entry name" value="Ribosome binding protein Y (YfiA homologue)"/>
    <property type="match status" value="1"/>
</dbReference>
<dbReference type="Gene3D" id="3.30.160.100">
    <property type="entry name" value="Ribosome hibernation promotion factor-like"/>
    <property type="match status" value="1"/>
</dbReference>
<dbReference type="Proteomes" id="UP000068832">
    <property type="component" value="Chromosome"/>
</dbReference>
<accession>A0A088E2N0</accession>
<evidence type="ECO:0000313" key="9">
    <source>
        <dbReference type="EMBL" id="AKV82640.1"/>
    </source>
</evidence>
<dbReference type="PATRIC" id="fig|43687.5.peg.547"/>
<dbReference type="OrthoDB" id="8919at2157"/>
<dbReference type="GeneID" id="91754982"/>
<keyword evidence="5" id="KW-0808">Transferase</keyword>
<dbReference type="PROSITE" id="PS51371">
    <property type="entry name" value="CBS"/>
    <property type="match status" value="4"/>
</dbReference>
<dbReference type="GO" id="GO:0016301">
    <property type="term" value="F:kinase activity"/>
    <property type="evidence" value="ECO:0007669"/>
    <property type="project" value="UniProtKB-KW"/>
</dbReference>
<evidence type="ECO:0000313" key="5">
    <source>
        <dbReference type="EMBL" id="AKV73656.1"/>
    </source>
</evidence>
<dbReference type="Proteomes" id="UP000062398">
    <property type="component" value="Chromosome"/>
</dbReference>
<evidence type="ECO:0000256" key="2">
    <source>
        <dbReference type="PROSITE-ProRule" id="PRU00703"/>
    </source>
</evidence>
<evidence type="ECO:0000313" key="10">
    <source>
        <dbReference type="Proteomes" id="UP000029084"/>
    </source>
</evidence>
<dbReference type="Pfam" id="PF00571">
    <property type="entry name" value="CBS"/>
    <property type="match status" value="4"/>
</dbReference>
<dbReference type="EMBL" id="CP012172">
    <property type="protein sequence ID" value="AKV73656.1"/>
    <property type="molecule type" value="Genomic_DNA"/>
</dbReference>
<dbReference type="AlphaFoldDB" id="A0A088E2N0"/>
<evidence type="ECO:0000259" key="3">
    <source>
        <dbReference type="PROSITE" id="PS51371"/>
    </source>
</evidence>
<evidence type="ECO:0000313" key="15">
    <source>
        <dbReference type="Proteomes" id="UP000068832"/>
    </source>
</evidence>
<dbReference type="SUPFAM" id="SSF54631">
    <property type="entry name" value="CBS-domain pair"/>
    <property type="match status" value="2"/>
</dbReference>
<dbReference type="InterPro" id="IPR000644">
    <property type="entry name" value="CBS_dom"/>
</dbReference>
<dbReference type="CDD" id="cd04584">
    <property type="entry name" value="CBS_pair_AcuB_like"/>
    <property type="match status" value="1"/>
</dbReference>
<dbReference type="Proteomes" id="UP000029084">
    <property type="component" value="Chromosome"/>
</dbReference>
<dbReference type="SMART" id="SM00116">
    <property type="entry name" value="CBS"/>
    <property type="match status" value="4"/>
</dbReference>
<dbReference type="CDD" id="cd02205">
    <property type="entry name" value="CBS_pair_SF"/>
    <property type="match status" value="2"/>
</dbReference>
<dbReference type="InterPro" id="IPR014651">
    <property type="entry name" value="UCP036983_2CBS_MJ1404"/>
</dbReference>
<keyword evidence="5" id="KW-0418">Kinase</keyword>
<dbReference type="InterPro" id="IPR036567">
    <property type="entry name" value="RHF-like"/>
</dbReference>
<reference evidence="4 10" key="1">
    <citation type="journal article" date="2014" name="J. Bacteriol.">
        <title>Role of an Archaeal PitA Transporter in the Copper and Arsenic Resistance of Metallosphaera sedula, an Extreme Thermoacidophile.</title>
        <authorList>
            <person name="McCarthy S."/>
            <person name="Ai C."/>
            <person name="Wheaton G."/>
            <person name="Tevatia R."/>
            <person name="Eckrich V."/>
            <person name="Kelly R."/>
            <person name="Blum P."/>
        </authorList>
    </citation>
    <scope>NUCLEOTIDE SEQUENCE [LARGE SCALE GENOMIC DNA]</scope>
    <source>
        <strain evidence="4 10">CuR1</strain>
    </source>
</reference>
<dbReference type="InterPro" id="IPR003489">
    <property type="entry name" value="RHF/RaiA"/>
</dbReference>
<dbReference type="Proteomes" id="UP000056255">
    <property type="component" value="Chromosome"/>
</dbReference>
<feature type="domain" description="CBS" evidence="3">
    <location>
        <begin position="7"/>
        <end position="63"/>
    </location>
</feature>
<dbReference type="InterPro" id="IPR046342">
    <property type="entry name" value="CBS_dom_sf"/>
</dbReference>
<evidence type="ECO:0000256" key="1">
    <source>
        <dbReference type="ARBA" id="ARBA00023122"/>
    </source>
</evidence>
<evidence type="ECO:0000313" key="12">
    <source>
        <dbReference type="Proteomes" id="UP000061362"/>
    </source>
</evidence>
<evidence type="ECO:0000313" key="11">
    <source>
        <dbReference type="Proteomes" id="UP000056255"/>
    </source>
</evidence>
<keyword evidence="1 2" id="KW-0129">CBS domain</keyword>
<dbReference type="PANTHER" id="PTHR43080:SF2">
    <property type="entry name" value="CBS DOMAIN-CONTAINING PROTEIN"/>
    <property type="match status" value="1"/>
</dbReference>
<dbReference type="RefSeq" id="WP_012020495.1">
    <property type="nucleotide sequence ID" value="NZ_CP008822.1"/>
</dbReference>
<dbReference type="EMBL" id="CP008822">
    <property type="protein sequence ID" value="AIM26694.1"/>
    <property type="molecule type" value="Genomic_DNA"/>
</dbReference>
<evidence type="ECO:0000313" key="6">
    <source>
        <dbReference type="EMBL" id="AKV75896.1"/>
    </source>
</evidence>
<feature type="domain" description="CBS" evidence="3">
    <location>
        <begin position="208"/>
        <end position="263"/>
    </location>
</feature>
<dbReference type="Proteomes" id="UP000061362">
    <property type="component" value="Chromosome"/>
</dbReference>
<evidence type="ECO:0000313" key="4">
    <source>
        <dbReference type="EMBL" id="AIM26694.1"/>
    </source>
</evidence>
<dbReference type="EMBL" id="CP012175">
    <property type="protein sequence ID" value="AKV80392.1"/>
    <property type="molecule type" value="Genomic_DNA"/>
</dbReference>
<dbReference type="InterPro" id="IPR051257">
    <property type="entry name" value="Diverse_CBS-Domain"/>
</dbReference>
<evidence type="ECO:0000313" key="7">
    <source>
        <dbReference type="EMBL" id="AKV78147.1"/>
    </source>
</evidence>
<evidence type="ECO:0000313" key="13">
    <source>
        <dbReference type="Proteomes" id="UP000062398"/>
    </source>
</evidence>
<gene>
    <name evidence="4" type="ORF">HA72_0532</name>
    <name evidence="5" type="ORF">MsedA_0544</name>
    <name evidence="6" type="ORF">MsedB_0544</name>
    <name evidence="7" type="ORF">MsedC_0543</name>
    <name evidence="8" type="ORF">MsedD_0544</name>
    <name evidence="9" type="ORF">MsedE_0544</name>
</gene>
<reference evidence="9 11" key="3">
    <citation type="submission" date="2015-07" db="EMBL/GenBank/DDBJ databases">
        <title>Physiological, transcriptional responses and genome re-sequencing of acid resistant extremely thermoacidophilic Metallosphaera sedula SARC-M1.</title>
        <authorList>
            <person name="Ai C."/>
            <person name="McCarthy S."/>
            <person name="Eckrich V."/>
            <person name="Rudrappa D."/>
            <person name="Qiu G."/>
            <person name="Blum P."/>
        </authorList>
    </citation>
    <scope>NUCLEOTIDE SEQUENCE [LARGE SCALE GENOMIC DNA]</scope>
    <source>
        <strain evidence="9 11">SARC-M1</strain>
    </source>
</reference>
<dbReference type="EMBL" id="CP012174">
    <property type="protein sequence ID" value="AKV78147.1"/>
    <property type="molecule type" value="Genomic_DNA"/>
</dbReference>
<feature type="domain" description="CBS" evidence="3">
    <location>
        <begin position="131"/>
        <end position="186"/>
    </location>
</feature>
<reference evidence="12 13" key="2">
    <citation type="journal article" date="2015" name="Genome Announc.">
        <title>Complete Genome Sequences of Evolved Arsenate-Resistant Metallosphaera sedula Strains.</title>
        <authorList>
            <person name="Ai C."/>
            <person name="McCarthy S."/>
            <person name="Schackwitz W."/>
            <person name="Martin J."/>
            <person name="Lipzen A."/>
            <person name="Blum P."/>
        </authorList>
    </citation>
    <scope>NUCLEOTIDE SEQUENCE [LARGE SCALE GENOMIC DNA]</scope>
    <source>
        <strain evidence="7 13">ARS120-1</strain>
        <strain evidence="8 12">ARS120-2</strain>
        <strain evidence="5 15">ARS50-1</strain>
        <strain evidence="6 14">ARS50-2</strain>
    </source>
</reference>
<dbReference type="Gene3D" id="3.10.580.10">
    <property type="entry name" value="CBS-domain"/>
    <property type="match status" value="2"/>
</dbReference>
<name>A0A088E2N0_9CREN</name>
<evidence type="ECO:0000313" key="8">
    <source>
        <dbReference type="EMBL" id="AKV80392.1"/>
    </source>
</evidence>
<sequence length="375" mass="41972">MSASELMVSPSLVANSNDKLRDVLNKMKEANQWVVPVVNNKKLVGILSFKELIRRRVNLETRIINVSSPVISLSKNDDFNKVIVKFYTTKARAIPVTDDSRNLLGIITREQVLSYLLNSGQLETGRAREFMSSPPVTLSPEDSVAKARWIMVRDNISRIPIVQDKKLVGIVTTRDIVNALYTPLSERKRASILSEEERVMASPLKEIMVSPVITVSGVDPLKEVAQKLLKNKISGAPVMEGDFLSGIISGIDIIKSLESKFQLSMPIEAKLTSGLRNKELKAQLDGVLERYLSKLEKFVDINNFRVSFKEEASSQGRPLYKVSVNISTKIGNFVANDSDRDPVAAVKRAVDTLEQRLIKRLKRIQEKKGDKEEVI</sequence>
<organism evidence="4 10">
    <name type="scientific">Metallosphaera sedula</name>
    <dbReference type="NCBI Taxonomy" id="43687"/>
    <lineage>
        <taxon>Archaea</taxon>
        <taxon>Thermoproteota</taxon>
        <taxon>Thermoprotei</taxon>
        <taxon>Sulfolobales</taxon>
        <taxon>Sulfolobaceae</taxon>
        <taxon>Metallosphaera</taxon>
    </lineage>
</organism>
<evidence type="ECO:0000313" key="14">
    <source>
        <dbReference type="Proteomes" id="UP000062475"/>
    </source>
</evidence>
<dbReference type="EMBL" id="CP012173">
    <property type="protein sequence ID" value="AKV75896.1"/>
    <property type="molecule type" value="Genomic_DNA"/>
</dbReference>
<dbReference type="Pfam" id="PF02482">
    <property type="entry name" value="Ribosomal_S30AE"/>
    <property type="match status" value="1"/>
</dbReference>
<dbReference type="PIRSF" id="PIRSF036983">
    <property type="entry name" value="UCP_2CBS_MJ1404"/>
    <property type="match status" value="1"/>
</dbReference>
<dbReference type="Proteomes" id="UP000062475">
    <property type="component" value="Chromosome"/>
</dbReference>
<dbReference type="PANTHER" id="PTHR43080">
    <property type="entry name" value="CBS DOMAIN-CONTAINING PROTEIN CBSX3, MITOCHONDRIAL"/>
    <property type="match status" value="1"/>
</dbReference>
<dbReference type="EMBL" id="CP012176">
    <property type="protein sequence ID" value="AKV82640.1"/>
    <property type="molecule type" value="Genomic_DNA"/>
</dbReference>
<feature type="domain" description="CBS" evidence="3">
    <location>
        <begin position="66"/>
        <end position="124"/>
    </location>
</feature>
<protein>
    <submittedName>
        <fullName evidence="5">Histidine kinase</fullName>
    </submittedName>
    <submittedName>
        <fullName evidence="4">Putative signal-transduction protein with CBS domains</fullName>
    </submittedName>
</protein>
<dbReference type="OMA" id="VNPHETK"/>
<proteinExistence type="predicted"/>